<feature type="domain" description="MobA/VirD2-like nuclease" evidence="2">
    <location>
        <begin position="19"/>
        <end position="151"/>
    </location>
</feature>
<dbReference type="AlphaFoldDB" id="A0A423A1H3"/>
<dbReference type="Proteomes" id="UP000283322">
    <property type="component" value="Unassembled WGS sequence"/>
</dbReference>
<evidence type="ECO:0000313" key="3">
    <source>
        <dbReference type="EMBL" id="ROH04889.1"/>
    </source>
</evidence>
<sequence>MKGMQKIKRGKNFAGVVFYALRPASHHKTPPSVIGGNMDGSNAGELIAEFNATKALRPDVAKPVWHNSLRLPKNEALTDAQWSEIADDYMSRMGFSETHLRCYVLHDDAAGQHIHIIASRIELSSGKLYLGKNENLISTRIIQDLEQDYQLTRTKGPKASPAAPSPKPKLKKSRNEMMIEKRTGELCPKGIIQNALNELLDTRQSITDLVQQLVAQNIRPIPNIASTGRMNGFSFEYNGIAFKASQLGKGYSWSALQSRIDYQQERDNAFLFKLKSSVRETSVSATHDMVITIDAPETTTEYVNRPIEALILDKRAAGQDEYSIASVEALLPEAVATNKEAIATETLKVAPKRSYRASTFRWLETIPYLNTIITIFKNLKIPTLKRPQKHKTITSVRMVEITPLPQKNLIESAPQSRRASLSM</sequence>
<proteinExistence type="predicted"/>
<comment type="caution">
    <text evidence="3">The sequence shown here is derived from an EMBL/GenBank/DDBJ whole genome shotgun (WGS) entry which is preliminary data.</text>
</comment>
<evidence type="ECO:0000256" key="1">
    <source>
        <dbReference type="SAM" id="MobiDB-lite"/>
    </source>
</evidence>
<evidence type="ECO:0000259" key="2">
    <source>
        <dbReference type="Pfam" id="PF03432"/>
    </source>
</evidence>
<name>A0A423A1H3_KLEPN</name>
<dbReference type="Pfam" id="PF03432">
    <property type="entry name" value="Relaxase"/>
    <property type="match status" value="1"/>
</dbReference>
<accession>A0A423A1H3</accession>
<gene>
    <name evidence="3" type="ORF">BL124_00001265</name>
</gene>
<evidence type="ECO:0000313" key="4">
    <source>
        <dbReference type="Proteomes" id="UP000283322"/>
    </source>
</evidence>
<feature type="region of interest" description="Disordered" evidence="1">
    <location>
        <begin position="153"/>
        <end position="173"/>
    </location>
</feature>
<dbReference type="EMBL" id="MPYG04000007">
    <property type="protein sequence ID" value="ROH04889.1"/>
    <property type="molecule type" value="Genomic_DNA"/>
</dbReference>
<dbReference type="InterPro" id="IPR005094">
    <property type="entry name" value="Endonuclease_MobA/VirD2"/>
</dbReference>
<organism evidence="3 4">
    <name type="scientific">Klebsiella pneumoniae</name>
    <dbReference type="NCBI Taxonomy" id="573"/>
    <lineage>
        <taxon>Bacteria</taxon>
        <taxon>Pseudomonadati</taxon>
        <taxon>Pseudomonadota</taxon>
        <taxon>Gammaproteobacteria</taxon>
        <taxon>Enterobacterales</taxon>
        <taxon>Enterobacteriaceae</taxon>
        <taxon>Klebsiella/Raoultella group</taxon>
        <taxon>Klebsiella</taxon>
        <taxon>Klebsiella pneumoniae complex</taxon>
    </lineage>
</organism>
<reference evidence="3 4" key="1">
    <citation type="submission" date="2018-10" db="EMBL/GenBank/DDBJ databases">
        <authorList>
            <person name="Vanduin D."/>
            <person name="Fouts D."/>
            <person name="Wright M."/>
            <person name="Sutton G."/>
            <person name="Nguyen K."/>
            <person name="Kreiswirth B."/>
            <person name="Chen L."/>
            <person name="Rojas L."/>
            <person name="Hujer A."/>
            <person name="Hujer K."/>
            <person name="Bonomo R."/>
            <person name="Adams M."/>
        </authorList>
    </citation>
    <scope>NUCLEOTIDE SEQUENCE [LARGE SCALE GENOMIC DNA]</scope>
    <source>
        <strain evidence="3 4">CRK0165</strain>
    </source>
</reference>
<dbReference type="RefSeq" id="WP_104467988.1">
    <property type="nucleotide sequence ID" value="NZ_JAFCOE010000002.1"/>
</dbReference>
<protein>
    <submittedName>
        <fullName evidence="3">Relaxase</fullName>
    </submittedName>
</protein>